<keyword evidence="2" id="KW-1185">Reference proteome</keyword>
<dbReference type="Ensembl" id="ENSSLUT00000017567.1">
    <property type="protein sequence ID" value="ENSSLUP00000017011.1"/>
    <property type="gene ID" value="ENSSLUG00000007964.1"/>
</dbReference>
<protein>
    <recommendedName>
        <fullName evidence="3">Tc3 transposase DNA binding domain-containing protein</fullName>
    </recommendedName>
</protein>
<evidence type="ECO:0000313" key="1">
    <source>
        <dbReference type="Ensembl" id="ENSSLUP00000017011.1"/>
    </source>
</evidence>
<dbReference type="SUPFAM" id="SSF46689">
    <property type="entry name" value="Homeodomain-like"/>
    <property type="match status" value="1"/>
</dbReference>
<name>A0A8C9XZC9_SANLU</name>
<sequence>MGKKGDLSNFEHGMVVGARRAGLSISQSAQLLGFSCTTISRVYKEWSEKGKTSSMLQSCGRKCLVDARGQRRMGRLILADRRSTLTQIATRYN</sequence>
<reference evidence="1" key="2">
    <citation type="submission" date="2025-09" db="UniProtKB">
        <authorList>
            <consortium name="Ensembl"/>
        </authorList>
    </citation>
    <scope>IDENTIFICATION</scope>
</reference>
<proteinExistence type="predicted"/>
<organism evidence="1 2">
    <name type="scientific">Sander lucioperca</name>
    <name type="common">Pike-perch</name>
    <name type="synonym">Perca lucioperca</name>
    <dbReference type="NCBI Taxonomy" id="283035"/>
    <lineage>
        <taxon>Eukaryota</taxon>
        <taxon>Metazoa</taxon>
        <taxon>Chordata</taxon>
        <taxon>Craniata</taxon>
        <taxon>Vertebrata</taxon>
        <taxon>Euteleostomi</taxon>
        <taxon>Actinopterygii</taxon>
        <taxon>Neopterygii</taxon>
        <taxon>Teleostei</taxon>
        <taxon>Neoteleostei</taxon>
        <taxon>Acanthomorphata</taxon>
        <taxon>Eupercaria</taxon>
        <taxon>Perciformes</taxon>
        <taxon>Percoidei</taxon>
        <taxon>Percidae</taxon>
        <taxon>Luciopercinae</taxon>
        <taxon>Sander</taxon>
    </lineage>
</organism>
<dbReference type="InterPro" id="IPR009057">
    <property type="entry name" value="Homeodomain-like_sf"/>
</dbReference>
<evidence type="ECO:0000313" key="2">
    <source>
        <dbReference type="Proteomes" id="UP000694568"/>
    </source>
</evidence>
<dbReference type="Gene3D" id="1.10.10.10">
    <property type="entry name" value="Winged helix-like DNA-binding domain superfamily/Winged helix DNA-binding domain"/>
    <property type="match status" value="1"/>
</dbReference>
<accession>A0A8C9XZC9</accession>
<reference evidence="1" key="1">
    <citation type="submission" date="2025-08" db="UniProtKB">
        <authorList>
            <consortium name="Ensembl"/>
        </authorList>
    </citation>
    <scope>IDENTIFICATION</scope>
</reference>
<dbReference type="InterPro" id="IPR036388">
    <property type="entry name" value="WH-like_DNA-bd_sf"/>
</dbReference>
<dbReference type="GeneTree" id="ENSGT01120000272076"/>
<dbReference type="AlphaFoldDB" id="A0A8C9XZC9"/>
<dbReference type="Proteomes" id="UP000694568">
    <property type="component" value="Unplaced"/>
</dbReference>
<evidence type="ECO:0008006" key="3">
    <source>
        <dbReference type="Google" id="ProtNLM"/>
    </source>
</evidence>